<dbReference type="InterPro" id="IPR023393">
    <property type="entry name" value="START-like_dom_sf"/>
</dbReference>
<dbReference type="Gene3D" id="3.30.530.20">
    <property type="match status" value="1"/>
</dbReference>
<evidence type="ECO:0000313" key="2">
    <source>
        <dbReference type="Proteomes" id="UP001518990"/>
    </source>
</evidence>
<comment type="caution">
    <text evidence="1">The sequence shown here is derived from an EMBL/GenBank/DDBJ whole genome shotgun (WGS) entry which is preliminary data.</text>
</comment>
<dbReference type="EMBL" id="JACTNF010000006">
    <property type="protein sequence ID" value="MBO1074647.1"/>
    <property type="molecule type" value="Genomic_DNA"/>
</dbReference>
<evidence type="ECO:0000313" key="1">
    <source>
        <dbReference type="EMBL" id="MBO1074647.1"/>
    </source>
</evidence>
<dbReference type="Proteomes" id="UP001518990">
    <property type="component" value="Unassembled WGS sequence"/>
</dbReference>
<dbReference type="PANTHER" id="PTHR39332:SF7">
    <property type="entry name" value="SRPBCC FAMILY PROTEIN"/>
    <property type="match status" value="1"/>
</dbReference>
<protein>
    <submittedName>
        <fullName evidence="1">SRPBCC family protein</fullName>
    </submittedName>
</protein>
<organism evidence="1 2">
    <name type="scientific">Roseomonas marmotae</name>
    <dbReference type="NCBI Taxonomy" id="2768161"/>
    <lineage>
        <taxon>Bacteria</taxon>
        <taxon>Pseudomonadati</taxon>
        <taxon>Pseudomonadota</taxon>
        <taxon>Alphaproteobacteria</taxon>
        <taxon>Acetobacterales</taxon>
        <taxon>Roseomonadaceae</taxon>
        <taxon>Roseomonas</taxon>
    </lineage>
</organism>
<sequence>MARIYVSDVIEAPVEQVWSLIRDFNGMPRWHPAVADSEIEGGLPSDAVGCVRSFHFVDGAHLREKLLKLSDREHECVYCILDSPLPITGYVAGYRLLPVTETDRTFIDWWAEYEIDPKDHERVLDIVRNGVFRRGFQAINEYFRNKA</sequence>
<dbReference type="Pfam" id="PF10604">
    <property type="entry name" value="Polyketide_cyc2"/>
    <property type="match status" value="1"/>
</dbReference>
<keyword evidence="2" id="KW-1185">Reference proteome</keyword>
<dbReference type="SUPFAM" id="SSF55961">
    <property type="entry name" value="Bet v1-like"/>
    <property type="match status" value="1"/>
</dbReference>
<accession>A0ABS3KB20</accession>
<dbReference type="CDD" id="cd07821">
    <property type="entry name" value="PYR_PYL_RCAR_like"/>
    <property type="match status" value="1"/>
</dbReference>
<name>A0ABS3KB20_9PROT</name>
<proteinExistence type="predicted"/>
<dbReference type="RefSeq" id="WP_207446320.1">
    <property type="nucleotide sequence ID" value="NZ_CP061094.1"/>
</dbReference>
<dbReference type="InterPro" id="IPR019587">
    <property type="entry name" value="Polyketide_cyclase/dehydratase"/>
</dbReference>
<reference evidence="1 2" key="1">
    <citation type="submission" date="2020-09" db="EMBL/GenBank/DDBJ databases">
        <title>Roseomonas.</title>
        <authorList>
            <person name="Zhu W."/>
        </authorList>
    </citation>
    <scope>NUCLEOTIDE SEQUENCE [LARGE SCALE GENOMIC DNA]</scope>
    <source>
        <strain evidence="1 2">1311</strain>
    </source>
</reference>
<gene>
    <name evidence="1" type="ORF">IAI60_08495</name>
</gene>
<dbReference type="PANTHER" id="PTHR39332">
    <property type="entry name" value="BLL4707 PROTEIN"/>
    <property type="match status" value="1"/>
</dbReference>